<keyword evidence="2 4" id="KW-0238">DNA-binding</keyword>
<dbReference type="OrthoDB" id="9805134at2"/>
<dbReference type="Gene3D" id="1.10.10.60">
    <property type="entry name" value="Homeodomain-like"/>
    <property type="match status" value="1"/>
</dbReference>
<evidence type="ECO:0000256" key="2">
    <source>
        <dbReference type="ARBA" id="ARBA00023125"/>
    </source>
</evidence>
<dbReference type="Pfam" id="PF00440">
    <property type="entry name" value="TetR_N"/>
    <property type="match status" value="1"/>
</dbReference>
<evidence type="ECO:0000313" key="7">
    <source>
        <dbReference type="Proteomes" id="UP000438448"/>
    </source>
</evidence>
<dbReference type="SUPFAM" id="SSF46689">
    <property type="entry name" value="Homeodomain-like"/>
    <property type="match status" value="1"/>
</dbReference>
<dbReference type="Pfam" id="PF16925">
    <property type="entry name" value="TetR_C_13"/>
    <property type="match status" value="1"/>
</dbReference>
<sequence length="193" mass="20587">MSGRKQFDVDTALDQAMRTFWEYGYAHTSVDQLATATGLGRGSLYGTFGGKDALFLQALNHYATTYGDRQQQALDAHPHDPVSALRAFYDVTLTRIADPTVPDGCLITESASAATALPPETRTRVHTLLQLQQARIHEVLAAAAAPNADNLSLFLIAVNQSLAVMHRAGTPPPDLRAITEAACAALADALAAE</sequence>
<evidence type="ECO:0000256" key="1">
    <source>
        <dbReference type="ARBA" id="ARBA00023015"/>
    </source>
</evidence>
<dbReference type="AlphaFoldDB" id="A0A7K0DES4"/>
<evidence type="ECO:0000313" key="6">
    <source>
        <dbReference type="EMBL" id="MQY24168.1"/>
    </source>
</evidence>
<dbReference type="SUPFAM" id="SSF48498">
    <property type="entry name" value="Tetracyclin repressor-like, C-terminal domain"/>
    <property type="match status" value="1"/>
</dbReference>
<dbReference type="InterPro" id="IPR036271">
    <property type="entry name" value="Tet_transcr_reg_TetR-rel_C_sf"/>
</dbReference>
<dbReference type="Gene3D" id="1.10.357.10">
    <property type="entry name" value="Tetracycline Repressor, domain 2"/>
    <property type="match status" value="1"/>
</dbReference>
<feature type="domain" description="HTH tetR-type" evidence="5">
    <location>
        <begin position="6"/>
        <end position="66"/>
    </location>
</feature>
<dbReference type="PANTHER" id="PTHR47506">
    <property type="entry name" value="TRANSCRIPTIONAL REGULATORY PROTEIN"/>
    <property type="match status" value="1"/>
</dbReference>
<reference evidence="6 7" key="1">
    <citation type="submission" date="2019-10" db="EMBL/GenBank/DDBJ databases">
        <title>Nocardia macrotermitis sp. nov. and Nocardia aurantia sp. nov., isolated from the gut of fungus growing-termite Macrotermes natalensis.</title>
        <authorList>
            <person name="Benndorf R."/>
            <person name="Schwitalla J."/>
            <person name="Martin K."/>
            <person name="De Beer W."/>
            <person name="Kaster A.-K."/>
            <person name="Vollmers J."/>
            <person name="Poulsen M."/>
            <person name="Beemelmanns C."/>
        </authorList>
    </citation>
    <scope>NUCLEOTIDE SEQUENCE [LARGE SCALE GENOMIC DNA]</scope>
    <source>
        <strain evidence="6 7">RB20</strain>
    </source>
</reference>
<feature type="DNA-binding region" description="H-T-H motif" evidence="4">
    <location>
        <begin position="29"/>
        <end position="48"/>
    </location>
</feature>
<dbReference type="PROSITE" id="PS50977">
    <property type="entry name" value="HTH_TETR_2"/>
    <property type="match status" value="1"/>
</dbReference>
<protein>
    <submittedName>
        <fullName evidence="6">HTH-type transcriptional repressor ComR</fullName>
    </submittedName>
</protein>
<keyword evidence="3" id="KW-0804">Transcription</keyword>
<gene>
    <name evidence="6" type="primary">comR_4</name>
    <name evidence="6" type="ORF">NRB20_73010</name>
</gene>
<dbReference type="Proteomes" id="UP000438448">
    <property type="component" value="Unassembled WGS sequence"/>
</dbReference>
<proteinExistence type="predicted"/>
<evidence type="ECO:0000259" key="5">
    <source>
        <dbReference type="PROSITE" id="PS50977"/>
    </source>
</evidence>
<dbReference type="RefSeq" id="WP_153415898.1">
    <property type="nucleotide sequence ID" value="NZ_WEGK01000028.1"/>
</dbReference>
<dbReference type="InterPro" id="IPR009057">
    <property type="entry name" value="Homeodomain-like_sf"/>
</dbReference>
<evidence type="ECO:0000256" key="3">
    <source>
        <dbReference type="ARBA" id="ARBA00023163"/>
    </source>
</evidence>
<evidence type="ECO:0000256" key="4">
    <source>
        <dbReference type="PROSITE-ProRule" id="PRU00335"/>
    </source>
</evidence>
<dbReference type="InterPro" id="IPR001647">
    <property type="entry name" value="HTH_TetR"/>
</dbReference>
<name>A0A7K0DES4_9NOCA</name>
<dbReference type="InterPro" id="IPR011075">
    <property type="entry name" value="TetR_C"/>
</dbReference>
<dbReference type="GO" id="GO:0003677">
    <property type="term" value="F:DNA binding"/>
    <property type="evidence" value="ECO:0007669"/>
    <property type="project" value="UniProtKB-UniRule"/>
</dbReference>
<dbReference type="EMBL" id="WEGK01000028">
    <property type="protein sequence ID" value="MQY24168.1"/>
    <property type="molecule type" value="Genomic_DNA"/>
</dbReference>
<keyword evidence="1" id="KW-0805">Transcription regulation</keyword>
<dbReference type="PANTHER" id="PTHR47506:SF1">
    <property type="entry name" value="HTH-TYPE TRANSCRIPTIONAL REGULATOR YJDC"/>
    <property type="match status" value="1"/>
</dbReference>
<organism evidence="6 7">
    <name type="scientific">Nocardia macrotermitis</name>
    <dbReference type="NCBI Taxonomy" id="2585198"/>
    <lineage>
        <taxon>Bacteria</taxon>
        <taxon>Bacillati</taxon>
        <taxon>Actinomycetota</taxon>
        <taxon>Actinomycetes</taxon>
        <taxon>Mycobacteriales</taxon>
        <taxon>Nocardiaceae</taxon>
        <taxon>Nocardia</taxon>
    </lineage>
</organism>
<keyword evidence="7" id="KW-1185">Reference proteome</keyword>
<accession>A0A7K0DES4</accession>
<comment type="caution">
    <text evidence="6">The sequence shown here is derived from an EMBL/GenBank/DDBJ whole genome shotgun (WGS) entry which is preliminary data.</text>
</comment>